<reference evidence="1 2" key="1">
    <citation type="journal article" date="2015" name="Genome Announc.">
        <title>Expanding the biotechnology potential of lactobacilli through comparative genomics of 213 strains and associated genera.</title>
        <authorList>
            <person name="Sun Z."/>
            <person name="Harris H.M."/>
            <person name="McCann A."/>
            <person name="Guo C."/>
            <person name="Argimon S."/>
            <person name="Zhang W."/>
            <person name="Yang X."/>
            <person name="Jeffery I.B."/>
            <person name="Cooney J.C."/>
            <person name="Kagawa T.F."/>
            <person name="Liu W."/>
            <person name="Song Y."/>
            <person name="Salvetti E."/>
            <person name="Wrobel A."/>
            <person name="Rasinkangas P."/>
            <person name="Parkhill J."/>
            <person name="Rea M.C."/>
            <person name="O'Sullivan O."/>
            <person name="Ritari J."/>
            <person name="Douillard F.P."/>
            <person name="Paul Ross R."/>
            <person name="Yang R."/>
            <person name="Briner A.E."/>
            <person name="Felis G.E."/>
            <person name="de Vos W.M."/>
            <person name="Barrangou R."/>
            <person name="Klaenhammer T.R."/>
            <person name="Caufield P.W."/>
            <person name="Cui Y."/>
            <person name="Zhang H."/>
            <person name="O'Toole P.W."/>
        </authorList>
    </citation>
    <scope>NUCLEOTIDE SEQUENCE [LARGE SCALE GENOMIC DNA]</scope>
    <source>
        <strain evidence="1 2">DSM 19682</strain>
    </source>
</reference>
<dbReference type="EMBL" id="AZDZ01000011">
    <property type="protein sequence ID" value="KRK79611.1"/>
    <property type="molecule type" value="Genomic_DNA"/>
</dbReference>
<dbReference type="PATRIC" id="fig|1423775.4.peg.315"/>
<accession>A0A0R1K8C5</accession>
<gene>
    <name evidence="1" type="ORF">FD03_GL000310</name>
</gene>
<dbReference type="Proteomes" id="UP000051248">
    <property type="component" value="Unassembled WGS sequence"/>
</dbReference>
<dbReference type="AlphaFoldDB" id="A0A0R1K8C5"/>
<protein>
    <submittedName>
        <fullName evidence="1">Cell surface protein</fullName>
    </submittedName>
</protein>
<keyword evidence="2" id="KW-1185">Reference proteome</keyword>
<comment type="caution">
    <text evidence="1">The sequence shown here is derived from an EMBL/GenBank/DDBJ whole genome shotgun (WGS) entry which is preliminary data.</text>
</comment>
<proteinExistence type="predicted"/>
<sequence length="210" mass="22455">MSAWIQKIDPGNSITMEFPATVTKTASGSISNTAKITPVTTSGGANLGTLHTNIANVVVQDTNISGFVQTPSLIDFGKINYSPENRLLTNISTIGQLLINHSAPTNYQVSVAYDNDDDNTKIKNETGDTLPPSSDGLMFIKQRESDPTVPGTWKPITSSGTPIQSTFFNATSPNLTNYVGVGDWKLAVNSQAKPGKYTGTLTWAMEDVPN</sequence>
<evidence type="ECO:0000313" key="1">
    <source>
        <dbReference type="EMBL" id="KRK79611.1"/>
    </source>
</evidence>
<evidence type="ECO:0000313" key="2">
    <source>
        <dbReference type="Proteomes" id="UP000051248"/>
    </source>
</evidence>
<name>A0A0R1K8C5_9LACO</name>
<organism evidence="1 2">
    <name type="scientific">Companilactobacillus nodensis DSM 19682 = JCM 14932 = NBRC 107160</name>
    <dbReference type="NCBI Taxonomy" id="1423775"/>
    <lineage>
        <taxon>Bacteria</taxon>
        <taxon>Bacillati</taxon>
        <taxon>Bacillota</taxon>
        <taxon>Bacilli</taxon>
        <taxon>Lactobacillales</taxon>
        <taxon>Lactobacillaceae</taxon>
        <taxon>Companilactobacillus</taxon>
    </lineage>
</organism>